<evidence type="ECO:0000256" key="1">
    <source>
        <dbReference type="SAM" id="Phobius"/>
    </source>
</evidence>
<dbReference type="PATRIC" id="fig|345309.4.peg.1548"/>
<keyword evidence="1" id="KW-0472">Membrane</keyword>
<gene>
    <name evidence="2" type="ORF">VI08_11040</name>
</gene>
<reference evidence="2 3" key="1">
    <citation type="submission" date="2015-03" db="EMBL/GenBank/DDBJ databases">
        <title>Draft genome sequence of Luteibacter yeojuensis strain SU11.</title>
        <authorList>
            <person name="Sulaiman J."/>
            <person name="Priya K."/>
            <person name="Chan K.-G."/>
        </authorList>
    </citation>
    <scope>NUCLEOTIDE SEQUENCE [LARGE SCALE GENOMIC DNA]</scope>
    <source>
        <strain evidence="2 3">SU11</strain>
    </source>
</reference>
<keyword evidence="1" id="KW-1133">Transmembrane helix</keyword>
<evidence type="ECO:0000313" key="3">
    <source>
        <dbReference type="Proteomes" id="UP000033651"/>
    </source>
</evidence>
<protein>
    <submittedName>
        <fullName evidence="2">Uncharacterized protein</fullName>
    </submittedName>
</protein>
<feature type="transmembrane region" description="Helical" evidence="1">
    <location>
        <begin position="77"/>
        <end position="95"/>
    </location>
</feature>
<feature type="transmembrane region" description="Helical" evidence="1">
    <location>
        <begin position="38"/>
        <end position="56"/>
    </location>
</feature>
<dbReference type="EMBL" id="JZRB01000022">
    <property type="protein sequence ID" value="KJV33312.1"/>
    <property type="molecule type" value="Genomic_DNA"/>
</dbReference>
<sequence length="136" mass="15263">MAMRAVHKRYLREFFPAMAGYVVLIFASVYWLKTLDGTLARAVVTLLPAIPIAFVIRAMVRVIRDQDELERRIDLEAIAISGGIGCFGFFTYGLLLNAKVLAMPPAAAVAIWVFPIFMGLFGIAKCSMRLYYRSHE</sequence>
<keyword evidence="1" id="KW-0812">Transmembrane</keyword>
<dbReference type="AlphaFoldDB" id="A0A0F3KQR5"/>
<organism evidence="2 3">
    <name type="scientific">Luteibacter yeojuensis</name>
    <dbReference type="NCBI Taxonomy" id="345309"/>
    <lineage>
        <taxon>Bacteria</taxon>
        <taxon>Pseudomonadati</taxon>
        <taxon>Pseudomonadota</taxon>
        <taxon>Gammaproteobacteria</taxon>
        <taxon>Lysobacterales</taxon>
        <taxon>Rhodanobacteraceae</taxon>
        <taxon>Luteibacter</taxon>
    </lineage>
</organism>
<name>A0A0F3KQR5_9GAMM</name>
<dbReference type="OrthoDB" id="5956355at2"/>
<dbReference type="Proteomes" id="UP000033651">
    <property type="component" value="Unassembled WGS sequence"/>
</dbReference>
<accession>A0A0F3KQR5</accession>
<feature type="transmembrane region" description="Helical" evidence="1">
    <location>
        <begin position="101"/>
        <end position="124"/>
    </location>
</feature>
<comment type="caution">
    <text evidence="2">The sequence shown here is derived from an EMBL/GenBank/DDBJ whole genome shotgun (WGS) entry which is preliminary data.</text>
</comment>
<feature type="transmembrane region" description="Helical" evidence="1">
    <location>
        <begin position="14"/>
        <end position="32"/>
    </location>
</feature>
<keyword evidence="3" id="KW-1185">Reference proteome</keyword>
<proteinExistence type="predicted"/>
<evidence type="ECO:0000313" key="2">
    <source>
        <dbReference type="EMBL" id="KJV33312.1"/>
    </source>
</evidence>